<sequence>MAKSKRSKWCRAMRSAKRTKLSNKDELKRQLLTSLKMDDENSELSLLKPAVPSTKNSQDDVEKIVNDSKEGMQIENDSVPSKYNKKTLKDEHGQYPSWLNGRQRKRFQAKNVKKIKKKPLTGTKTKNTKTIKKNLILENAKVNDVAFLVGGDPLSATTHTDLILRAVELNIPYKIIHNASIMNAIGSCGLQLYHFGETVSIVFWTDNWKPTSFCDKIIDNRRRKLHTLCLLGNY</sequence>
<protein>
    <recommendedName>
        <fullName evidence="6">Diphthine methyl ester synthase</fullName>
    </recommendedName>
</protein>
<dbReference type="InterPro" id="IPR014776">
    <property type="entry name" value="4pyrrole_Mease_sub2"/>
</dbReference>
<evidence type="ECO:0000313" key="3">
    <source>
        <dbReference type="EMBL" id="CAF1552834.1"/>
    </source>
</evidence>
<dbReference type="GO" id="GO:0032259">
    <property type="term" value="P:methylation"/>
    <property type="evidence" value="ECO:0007669"/>
    <property type="project" value="UniProtKB-KW"/>
</dbReference>
<comment type="similarity">
    <text evidence="1">Belongs to the learning-associated protein family.</text>
</comment>
<dbReference type="Proteomes" id="UP000663829">
    <property type="component" value="Unassembled WGS sequence"/>
</dbReference>
<name>A0A815X3L7_9BILA</name>
<feature type="region of interest" description="Disordered" evidence="2">
    <location>
        <begin position="1"/>
        <end position="25"/>
    </location>
</feature>
<accession>A0A815X3L7</accession>
<feature type="compositionally biased region" description="Basic residues" evidence="2">
    <location>
        <begin position="1"/>
        <end position="21"/>
    </location>
</feature>
<dbReference type="UniPathway" id="UPA00559"/>
<evidence type="ECO:0000313" key="4">
    <source>
        <dbReference type="EMBL" id="CAF4413952.1"/>
    </source>
</evidence>
<evidence type="ECO:0008006" key="6">
    <source>
        <dbReference type="Google" id="ProtNLM"/>
    </source>
</evidence>
<dbReference type="Pfam" id="PF10169">
    <property type="entry name" value="LLPH"/>
    <property type="match status" value="1"/>
</dbReference>
<gene>
    <name evidence="3" type="ORF">GPM918_LOCUS39303</name>
    <name evidence="4" type="ORF">SRO942_LOCUS40172</name>
</gene>
<evidence type="ECO:0000256" key="1">
    <source>
        <dbReference type="ARBA" id="ARBA00034118"/>
    </source>
</evidence>
<dbReference type="Proteomes" id="UP000681722">
    <property type="component" value="Unassembled WGS sequence"/>
</dbReference>
<dbReference type="InterPro" id="IPR018784">
    <property type="entry name" value="LLPH-like"/>
</dbReference>
<organism evidence="3 5">
    <name type="scientific">Didymodactylos carnosus</name>
    <dbReference type="NCBI Taxonomy" id="1234261"/>
    <lineage>
        <taxon>Eukaryota</taxon>
        <taxon>Metazoa</taxon>
        <taxon>Spiralia</taxon>
        <taxon>Gnathifera</taxon>
        <taxon>Rotifera</taxon>
        <taxon>Eurotatoria</taxon>
        <taxon>Bdelloidea</taxon>
        <taxon>Philodinida</taxon>
        <taxon>Philodinidae</taxon>
        <taxon>Didymodactylos</taxon>
    </lineage>
</organism>
<dbReference type="InterPro" id="IPR035996">
    <property type="entry name" value="4pyrrol_Methylase_sf"/>
</dbReference>
<dbReference type="SUPFAM" id="SSF53790">
    <property type="entry name" value="Tetrapyrrole methylase"/>
    <property type="match status" value="1"/>
</dbReference>
<evidence type="ECO:0000313" key="5">
    <source>
        <dbReference type="Proteomes" id="UP000663829"/>
    </source>
</evidence>
<dbReference type="OrthoDB" id="2516at2759"/>
<proteinExistence type="inferred from homology"/>
<dbReference type="Gene3D" id="3.30.950.10">
    <property type="entry name" value="Methyltransferase, Cobalt-precorrin-4 Transmethylase, Domain 2"/>
    <property type="match status" value="1"/>
</dbReference>
<keyword evidence="5" id="KW-1185">Reference proteome</keyword>
<dbReference type="PANTHER" id="PTHR10882">
    <property type="entry name" value="DIPHTHINE SYNTHASE"/>
    <property type="match status" value="1"/>
</dbReference>
<dbReference type="AlphaFoldDB" id="A0A815X3L7"/>
<evidence type="ECO:0000256" key="2">
    <source>
        <dbReference type="SAM" id="MobiDB-lite"/>
    </source>
</evidence>
<dbReference type="NCBIfam" id="TIGR00522">
    <property type="entry name" value="dph5"/>
    <property type="match status" value="1"/>
</dbReference>
<dbReference type="EMBL" id="CAJNOQ010027356">
    <property type="protein sequence ID" value="CAF1552834.1"/>
    <property type="molecule type" value="Genomic_DNA"/>
</dbReference>
<dbReference type="Gene3D" id="3.40.1010.10">
    <property type="entry name" value="Cobalt-precorrin-4 Transmethylase, Domain 1"/>
    <property type="match status" value="1"/>
</dbReference>
<dbReference type="EMBL" id="CAJOBC010093054">
    <property type="protein sequence ID" value="CAF4413952.1"/>
    <property type="molecule type" value="Genomic_DNA"/>
</dbReference>
<reference evidence="3" key="1">
    <citation type="submission" date="2021-02" db="EMBL/GenBank/DDBJ databases">
        <authorList>
            <person name="Nowell W R."/>
        </authorList>
    </citation>
    <scope>NUCLEOTIDE SEQUENCE</scope>
</reference>
<dbReference type="GO" id="GO:0141133">
    <property type="term" value="F:diphthine methyl ester synthase activity"/>
    <property type="evidence" value="ECO:0007669"/>
    <property type="project" value="UniProtKB-EC"/>
</dbReference>
<dbReference type="PANTHER" id="PTHR10882:SF0">
    <property type="entry name" value="DIPHTHINE METHYL ESTER SYNTHASE"/>
    <property type="match status" value="1"/>
</dbReference>
<dbReference type="GO" id="GO:0017183">
    <property type="term" value="P:protein histidyl modification to diphthamide"/>
    <property type="evidence" value="ECO:0007669"/>
    <property type="project" value="UniProtKB-UniPathway"/>
</dbReference>
<comment type="caution">
    <text evidence="3">The sequence shown here is derived from an EMBL/GenBank/DDBJ whole genome shotgun (WGS) entry which is preliminary data.</text>
</comment>
<dbReference type="InterPro" id="IPR004551">
    <property type="entry name" value="Dphthn_synthase"/>
</dbReference>
<dbReference type="InterPro" id="IPR014777">
    <property type="entry name" value="4pyrrole_Mease_sub1"/>
</dbReference>